<feature type="domain" description="Cell wall alpha-1,3-glucan synthase Mok11-14/Ags1-like transmembrane" evidence="12">
    <location>
        <begin position="993"/>
        <end position="1184"/>
    </location>
</feature>
<evidence type="ECO:0000313" key="13">
    <source>
        <dbReference type="EMBL" id="KAH7043242.1"/>
    </source>
</evidence>
<feature type="transmembrane region" description="Helical" evidence="8">
    <location>
        <begin position="1125"/>
        <end position="1147"/>
    </location>
</feature>
<keyword evidence="8" id="KW-0812">Transmembrane</keyword>
<dbReference type="Proteomes" id="UP000774617">
    <property type="component" value="Unassembled WGS sequence"/>
</dbReference>
<feature type="transmembrane region" description="Helical" evidence="8">
    <location>
        <begin position="1093"/>
        <end position="1113"/>
    </location>
</feature>
<keyword evidence="8" id="KW-1133">Transmembrane helix</keyword>
<name>A0ABQ8G3X4_9PEZI</name>
<dbReference type="PANTHER" id="PTHR47182:SF2">
    <property type="entry name" value="CELL WALL ALPHA-1,3-GLUCAN SYNTHASE AGS1"/>
    <property type="match status" value="1"/>
</dbReference>
<dbReference type="EMBL" id="JAGTJR010000023">
    <property type="protein sequence ID" value="KAH7043242.1"/>
    <property type="molecule type" value="Genomic_DNA"/>
</dbReference>
<evidence type="ECO:0000256" key="4">
    <source>
        <dbReference type="ARBA" id="ARBA00022679"/>
    </source>
</evidence>
<feature type="transmembrane region" description="Helical" evidence="8">
    <location>
        <begin position="1058"/>
        <end position="1081"/>
    </location>
</feature>
<feature type="domain" description="Cell wall alpha-1,3-glucan synthase Mok11-14/Ags1-like transmembrane" evidence="12">
    <location>
        <begin position="1205"/>
        <end position="1363"/>
    </location>
</feature>
<keyword evidence="4" id="KW-0808">Transferase</keyword>
<dbReference type="Pfam" id="PF26127">
    <property type="entry name" value="12TM_Mok13"/>
    <property type="match status" value="2"/>
</dbReference>
<keyword evidence="8" id="KW-0472">Membrane</keyword>
<accession>A0ABQ8G3X4</accession>
<reference evidence="13 14" key="1">
    <citation type="journal article" date="2021" name="Nat. Commun.">
        <title>Genetic determinants of endophytism in the Arabidopsis root mycobiome.</title>
        <authorList>
            <person name="Mesny F."/>
            <person name="Miyauchi S."/>
            <person name="Thiergart T."/>
            <person name="Pickel B."/>
            <person name="Atanasova L."/>
            <person name="Karlsson M."/>
            <person name="Huettel B."/>
            <person name="Barry K.W."/>
            <person name="Haridas S."/>
            <person name="Chen C."/>
            <person name="Bauer D."/>
            <person name="Andreopoulos W."/>
            <person name="Pangilinan J."/>
            <person name="LaButti K."/>
            <person name="Riley R."/>
            <person name="Lipzen A."/>
            <person name="Clum A."/>
            <person name="Drula E."/>
            <person name="Henrissat B."/>
            <person name="Kohler A."/>
            <person name="Grigoriev I.V."/>
            <person name="Martin F.M."/>
            <person name="Hacquard S."/>
        </authorList>
    </citation>
    <scope>NUCLEOTIDE SEQUENCE [LARGE SCALE GENOMIC DNA]</scope>
    <source>
        <strain evidence="13 14">MPI-SDFR-AT-0080</strain>
    </source>
</reference>
<keyword evidence="14" id="KW-1185">Reference proteome</keyword>
<feature type="domain" description="Mok11-13/Ags1-like CBM" evidence="11">
    <location>
        <begin position="106"/>
        <end position="219"/>
    </location>
</feature>
<evidence type="ECO:0000256" key="1">
    <source>
        <dbReference type="ARBA" id="ARBA00006122"/>
    </source>
</evidence>
<evidence type="ECO:0000256" key="8">
    <source>
        <dbReference type="SAM" id="Phobius"/>
    </source>
</evidence>
<evidence type="ECO:0000259" key="10">
    <source>
        <dbReference type="Pfam" id="PF26114"/>
    </source>
</evidence>
<comment type="catalytic activity">
    <reaction evidence="6">
        <text>[(1-&gt;3)-alpha-D-glucosyl](n) + UDP-alpha-D-glucose = [(1-&gt;3)-alpha-D-glucosyl](n+1) + UDP + H(+)</text>
        <dbReference type="Rhea" id="RHEA:19749"/>
        <dbReference type="Rhea" id="RHEA-COMP:11150"/>
        <dbReference type="Rhea" id="RHEA-COMP:11151"/>
        <dbReference type="ChEBI" id="CHEBI:15378"/>
        <dbReference type="ChEBI" id="CHEBI:28100"/>
        <dbReference type="ChEBI" id="CHEBI:58223"/>
        <dbReference type="ChEBI" id="CHEBI:58885"/>
        <dbReference type="EC" id="2.4.1.183"/>
    </reaction>
</comment>
<dbReference type="Pfam" id="PF26122">
    <property type="entry name" value="CBM_Mok13"/>
    <property type="match status" value="1"/>
</dbReference>
<gene>
    <name evidence="13" type="ORF">B0J12DRAFT_787747</name>
</gene>
<dbReference type="PANTHER" id="PTHR47182">
    <property type="entry name" value="CELL WALL ALPHA-1,3-GLUCAN SYNTHASE AGS1-RELATED"/>
    <property type="match status" value="1"/>
</dbReference>
<sequence length="1380" mass="152080">MTVSAQANDTEGPILWNEETESFYLAPCAAGAEKIRHICNWASSWSLWLDYIASNLEKVVLEDRTWAGAVKQRWQSEHVVIEYWSHMAASSHHAQHADLDTSQTERRWPHAFVQGTFNGLKLDVFTNAAMMLHEDGVWKFNLSAERPVQATISVWEINPDGLRENSIQFGDISGNGALDLLPSDSLVQKVFNITAGPGMPYVGWQIAVHDGNFAYHMTPIGSASAQRVLFFFLAVFPVLIAAISAWAYKISFYSIEQIGLTSNRRTCRLRDTFRSLTAFFEEKQPPEGKVVPELRALLTRRRVLMATLEYSIDDWDIHVRIGGLGVMASLATRVLGHQDLIWVIPCLGDIHYPFAAQEAAEPIILRLCDRAYRVDVCCHVQENITFILLDAPVFRQRTRGAPYPVRMDDLESAIFYSAWNACIAECLRRFPVDLYHINDFHGALAPLHLLPHQTVPVALSLHNAEFQGSWPLKTPEECNELAALFDISPRTMREYVRFGDIFNPLHAAVRYVQRHQRGFGVVAVSAKYAWRAHARYPVFWSLPSVGSLPNPDPSDLRGLPQDDPCCSSSTTSADNESQGAQTEQLYQRGDRASMLAQTQQWAGLETNCTADLFVFVGRWCKQKGIDLIADVFPSILAAHISAQLICLGPIVDLHGRLAAMKLDATGRRFPGRVCAIPHFVTPPLCLFQATEFVLIPSRDEPFGLVAVEFGRKGALGIGPRIGGLGQMPGWWYNAESMGTRHLLSQLKATIRTALGSSKETRRLMRAEAEERKFPVAEWVQGLEALQGEVIRLHEQARGPCTEGLRWGGSTAVQRAYNSASEESLLIQNKVSASSGDTLLDEKQLPSLELEKGISERFTGSDIPYLSIDAVVCGHGDFELQKCPPVFTDADGEYQARFAKILAADDGTHSSQRWTCISDFIYKGEKEWFRLQQYGEEPDNLQLPVALSSTPALWLRPMYTWVFPTKGYDAVPLKTLSHFPSKIQGSSEFRRSRLMYRIGSWPLYSILIALGQILSVDAFQITLLTGRGGEAATRVYATSSVFLIGSICWWSLFRMTKTVYTISLPFLFFGLSFLLLTVALVMPSSLAASWIQQAAVAAYAFGSAAGAMFLTLNFSTEGGAQPWTWVSRAAIVKGVQQLYFTLLTYLASRPCSPSPHPSPFLALITLPASLTLVTTSVLLYHHLPTPTTPSRQPTPSPHSPPSALPTALLVLVFHVPVWTLLTRHLLVPLARGPHAWLVPVIGAGLGSPRWAQCLWAASGMGAYLPWAGGAASRALALWLGALDGVQAIGLGAALLGSLPRFHMACVAVAAQCAGAVGTAAGAWALRRTGGWLRLASVFPNLALDGGEGAGSVVFWGPAVLLWVVGGWAWLWGVRRERLGKP</sequence>
<comment type="similarity">
    <text evidence="1">Belongs to the glycosyltransferase group 1 family.</text>
</comment>
<feature type="domain" description="Mok11-13/Ags1-like second Ig-like beta-sandwich" evidence="10">
    <location>
        <begin position="8"/>
        <end position="100"/>
    </location>
</feature>
<proteinExistence type="inferred from homology"/>
<evidence type="ECO:0000256" key="5">
    <source>
        <dbReference type="ARBA" id="ARBA00023316"/>
    </source>
</evidence>
<evidence type="ECO:0000259" key="11">
    <source>
        <dbReference type="Pfam" id="PF26122"/>
    </source>
</evidence>
<feature type="transmembrane region" description="Helical" evidence="8">
    <location>
        <begin position="228"/>
        <end position="248"/>
    </location>
</feature>
<comment type="caution">
    <text evidence="13">The sequence shown here is derived from an EMBL/GenBank/DDBJ whole genome shotgun (WGS) entry which is preliminary data.</text>
</comment>
<dbReference type="InterPro" id="IPR058654">
    <property type="entry name" value="Mok11-14/Ags1-like_TM"/>
</dbReference>
<feature type="domain" description="Starch synthase catalytic" evidence="9">
    <location>
        <begin position="302"/>
        <end position="530"/>
    </location>
</feature>
<feature type="compositionally biased region" description="Polar residues" evidence="7">
    <location>
        <begin position="566"/>
        <end position="583"/>
    </location>
</feature>
<dbReference type="SUPFAM" id="SSF53756">
    <property type="entry name" value="UDP-Glycosyltransferase/glycogen phosphorylase"/>
    <property type="match status" value="1"/>
</dbReference>
<feature type="transmembrane region" description="Helical" evidence="8">
    <location>
        <begin position="1302"/>
        <end position="1324"/>
    </location>
</feature>
<feature type="transmembrane region" description="Helical" evidence="8">
    <location>
        <begin position="1159"/>
        <end position="1182"/>
    </location>
</feature>
<feature type="transmembrane region" description="Helical" evidence="8">
    <location>
        <begin position="1351"/>
        <end position="1372"/>
    </location>
</feature>
<evidence type="ECO:0000259" key="9">
    <source>
        <dbReference type="Pfam" id="PF08323"/>
    </source>
</evidence>
<dbReference type="InterPro" id="IPR058655">
    <property type="entry name" value="Mok11-14/Ags1-like"/>
</dbReference>
<dbReference type="InterPro" id="IPR013534">
    <property type="entry name" value="Starch_synth_cat_dom"/>
</dbReference>
<evidence type="ECO:0000256" key="3">
    <source>
        <dbReference type="ARBA" id="ARBA00022676"/>
    </source>
</evidence>
<evidence type="ECO:0000259" key="12">
    <source>
        <dbReference type="Pfam" id="PF26127"/>
    </source>
</evidence>
<evidence type="ECO:0000256" key="6">
    <source>
        <dbReference type="ARBA" id="ARBA00048960"/>
    </source>
</evidence>
<dbReference type="InterPro" id="IPR058658">
    <property type="entry name" value="Mok11-13/Ags1-like_Ig_2"/>
</dbReference>
<dbReference type="Pfam" id="PF26114">
    <property type="entry name" value="Ig_2_Mok13"/>
    <property type="match status" value="1"/>
</dbReference>
<feature type="transmembrane region" description="Helical" evidence="8">
    <location>
        <begin position="1202"/>
        <end position="1221"/>
    </location>
</feature>
<dbReference type="Gene3D" id="3.40.50.2000">
    <property type="entry name" value="Glycogen Phosphorylase B"/>
    <property type="match status" value="2"/>
</dbReference>
<evidence type="ECO:0000256" key="7">
    <source>
        <dbReference type="SAM" id="MobiDB-lite"/>
    </source>
</evidence>
<keyword evidence="5" id="KW-0961">Cell wall biogenesis/degradation</keyword>
<dbReference type="EC" id="2.4.1.183" evidence="2"/>
<feature type="transmembrane region" description="Helical" evidence="8">
    <location>
        <begin position="1034"/>
        <end position="1052"/>
    </location>
</feature>
<evidence type="ECO:0000256" key="2">
    <source>
        <dbReference type="ARBA" id="ARBA00012688"/>
    </source>
</evidence>
<dbReference type="InterPro" id="IPR058659">
    <property type="entry name" value="Mok11-13/Ags1-like_CBM"/>
</dbReference>
<organism evidence="13 14">
    <name type="scientific">Macrophomina phaseolina</name>
    <dbReference type="NCBI Taxonomy" id="35725"/>
    <lineage>
        <taxon>Eukaryota</taxon>
        <taxon>Fungi</taxon>
        <taxon>Dikarya</taxon>
        <taxon>Ascomycota</taxon>
        <taxon>Pezizomycotina</taxon>
        <taxon>Dothideomycetes</taxon>
        <taxon>Dothideomycetes incertae sedis</taxon>
        <taxon>Botryosphaeriales</taxon>
        <taxon>Botryosphaeriaceae</taxon>
        <taxon>Macrophomina</taxon>
    </lineage>
</organism>
<feature type="region of interest" description="Disordered" evidence="7">
    <location>
        <begin position="551"/>
        <end position="583"/>
    </location>
</feature>
<feature type="transmembrane region" description="Helical" evidence="8">
    <location>
        <begin position="1276"/>
        <end position="1295"/>
    </location>
</feature>
<protein>
    <recommendedName>
        <fullName evidence="2">alpha-1,3-glucan synthase</fullName>
        <ecNumber evidence="2">2.4.1.183</ecNumber>
    </recommendedName>
</protein>
<keyword evidence="3" id="KW-0328">Glycosyltransferase</keyword>
<dbReference type="Pfam" id="PF08323">
    <property type="entry name" value="Glyco_transf_5"/>
    <property type="match status" value="1"/>
</dbReference>
<evidence type="ECO:0000313" key="14">
    <source>
        <dbReference type="Proteomes" id="UP000774617"/>
    </source>
</evidence>